<dbReference type="OrthoDB" id="1367110at2"/>
<dbReference type="EMBL" id="QGGB01000007">
    <property type="protein sequence ID" value="PWN06313.1"/>
    <property type="molecule type" value="Genomic_DNA"/>
</dbReference>
<sequence length="124" mass="13490">MLNHSAPIAISNLIIILGSLLVLPSCSDVTSISGEQLEGFTVTLDKRSPGINYESQPLWVINGEIITESPLQRMKPAYIDSIVILHKEAAIEAYGEKGKNGVVQIFADKRILTDLEPDSTGLEE</sequence>
<keyword evidence="2" id="KW-1185">Reference proteome</keyword>
<dbReference type="AlphaFoldDB" id="A0A316TNX4"/>
<dbReference type="InterPro" id="IPR037066">
    <property type="entry name" value="Plug_dom_sf"/>
</dbReference>
<dbReference type="RefSeq" id="WP_109647106.1">
    <property type="nucleotide sequence ID" value="NZ_QGGB01000007.1"/>
</dbReference>
<reference evidence="1 2" key="1">
    <citation type="submission" date="2018-05" db="EMBL/GenBank/DDBJ databases">
        <title>Rhodohalobacter halophilus gen. nov., sp. nov., a moderately halophilic member of the family Balneolaceae.</title>
        <authorList>
            <person name="Liu Z.-W."/>
        </authorList>
    </citation>
    <scope>NUCLEOTIDE SEQUENCE [LARGE SCALE GENOMIC DNA]</scope>
    <source>
        <strain evidence="1 2">8A47</strain>
    </source>
</reference>
<dbReference type="Proteomes" id="UP000245533">
    <property type="component" value="Unassembled WGS sequence"/>
</dbReference>
<evidence type="ECO:0000313" key="2">
    <source>
        <dbReference type="Proteomes" id="UP000245533"/>
    </source>
</evidence>
<name>A0A316TNX4_9BACT</name>
<organism evidence="1 2">
    <name type="scientific">Rhodohalobacter mucosus</name>
    <dbReference type="NCBI Taxonomy" id="2079485"/>
    <lineage>
        <taxon>Bacteria</taxon>
        <taxon>Pseudomonadati</taxon>
        <taxon>Balneolota</taxon>
        <taxon>Balneolia</taxon>
        <taxon>Balneolales</taxon>
        <taxon>Balneolaceae</taxon>
        <taxon>Rhodohalobacter</taxon>
    </lineage>
</organism>
<comment type="caution">
    <text evidence="1">The sequence shown here is derived from an EMBL/GenBank/DDBJ whole genome shotgun (WGS) entry which is preliminary data.</text>
</comment>
<evidence type="ECO:0008006" key="3">
    <source>
        <dbReference type="Google" id="ProtNLM"/>
    </source>
</evidence>
<accession>A0A316TNX4</accession>
<gene>
    <name evidence="1" type="ORF">DDZ15_10860</name>
</gene>
<proteinExistence type="predicted"/>
<evidence type="ECO:0000313" key="1">
    <source>
        <dbReference type="EMBL" id="PWN06313.1"/>
    </source>
</evidence>
<protein>
    <recommendedName>
        <fullName evidence="3">TonB-dependent receptor plug domain-containing protein</fullName>
    </recommendedName>
</protein>
<dbReference type="Gene3D" id="2.170.130.10">
    <property type="entry name" value="TonB-dependent receptor, plug domain"/>
    <property type="match status" value="1"/>
</dbReference>